<evidence type="ECO:0000313" key="2">
    <source>
        <dbReference type="Proteomes" id="UP001314170"/>
    </source>
</evidence>
<organism evidence="1 2">
    <name type="scientific">Dovyalis caffra</name>
    <dbReference type="NCBI Taxonomy" id="77055"/>
    <lineage>
        <taxon>Eukaryota</taxon>
        <taxon>Viridiplantae</taxon>
        <taxon>Streptophyta</taxon>
        <taxon>Embryophyta</taxon>
        <taxon>Tracheophyta</taxon>
        <taxon>Spermatophyta</taxon>
        <taxon>Magnoliopsida</taxon>
        <taxon>eudicotyledons</taxon>
        <taxon>Gunneridae</taxon>
        <taxon>Pentapetalae</taxon>
        <taxon>rosids</taxon>
        <taxon>fabids</taxon>
        <taxon>Malpighiales</taxon>
        <taxon>Salicaceae</taxon>
        <taxon>Flacourtieae</taxon>
        <taxon>Dovyalis</taxon>
    </lineage>
</organism>
<proteinExistence type="predicted"/>
<dbReference type="Proteomes" id="UP001314170">
    <property type="component" value="Unassembled WGS sequence"/>
</dbReference>
<evidence type="ECO:0000313" key="1">
    <source>
        <dbReference type="EMBL" id="CAK7334563.1"/>
    </source>
</evidence>
<accession>A0AAV1RG75</accession>
<dbReference type="AlphaFoldDB" id="A0AAV1RG75"/>
<comment type="caution">
    <text evidence="1">The sequence shown here is derived from an EMBL/GenBank/DDBJ whole genome shotgun (WGS) entry which is preliminary data.</text>
</comment>
<dbReference type="EMBL" id="CAWUPB010000950">
    <property type="protein sequence ID" value="CAK7334563.1"/>
    <property type="molecule type" value="Genomic_DNA"/>
</dbReference>
<reference evidence="1 2" key="1">
    <citation type="submission" date="2024-01" db="EMBL/GenBank/DDBJ databases">
        <authorList>
            <person name="Waweru B."/>
        </authorList>
    </citation>
    <scope>NUCLEOTIDE SEQUENCE [LARGE SCALE GENOMIC DNA]</scope>
</reference>
<keyword evidence="2" id="KW-1185">Reference proteome</keyword>
<protein>
    <submittedName>
        <fullName evidence="1">Uncharacterized protein</fullName>
    </submittedName>
</protein>
<name>A0AAV1RG75_9ROSI</name>
<sequence length="84" mass="9192">MKEWFQSGHIVVEMAARISEGKLRRGWPNWEGCSDEERFRGLDCGVMGGGLAGTARAVGFWKGVVGARVAMAEMYNRSVLGEGK</sequence>
<gene>
    <name evidence="1" type="ORF">DCAF_LOCUS9984</name>
</gene>